<proteinExistence type="predicted"/>
<accession>A0A1M5H124</accession>
<protein>
    <submittedName>
        <fullName evidence="1">Uncharacterized protein</fullName>
    </submittedName>
</protein>
<dbReference type="Proteomes" id="UP000184287">
    <property type="component" value="Unassembled WGS sequence"/>
</dbReference>
<sequence length="57" mass="6619">MAFKARLNFTGKEYQVLYDSYSPDSGAHSLNIGISLWFCIRKPMFPTDQNFNDWPEA</sequence>
<keyword evidence="2" id="KW-1185">Reference proteome</keyword>
<gene>
    <name evidence="1" type="ORF">SAMN04488522_104460</name>
</gene>
<name>A0A1M5H124_9SPHI</name>
<dbReference type="EMBL" id="FQUQ01000004">
    <property type="protein sequence ID" value="SHG09731.1"/>
    <property type="molecule type" value="Genomic_DNA"/>
</dbReference>
<reference evidence="2" key="1">
    <citation type="submission" date="2016-11" db="EMBL/GenBank/DDBJ databases">
        <authorList>
            <person name="Varghese N."/>
            <person name="Submissions S."/>
        </authorList>
    </citation>
    <scope>NUCLEOTIDE SEQUENCE [LARGE SCALE GENOMIC DNA]</scope>
    <source>
        <strain evidence="2">DSM 16990</strain>
    </source>
</reference>
<dbReference type="STRING" id="288992.SAMN04488522_104460"/>
<dbReference type="AlphaFoldDB" id="A0A1M5H124"/>
<evidence type="ECO:0000313" key="1">
    <source>
        <dbReference type="EMBL" id="SHG09731.1"/>
    </source>
</evidence>
<organism evidence="1 2">
    <name type="scientific">Pedobacter caeni</name>
    <dbReference type="NCBI Taxonomy" id="288992"/>
    <lineage>
        <taxon>Bacteria</taxon>
        <taxon>Pseudomonadati</taxon>
        <taxon>Bacteroidota</taxon>
        <taxon>Sphingobacteriia</taxon>
        <taxon>Sphingobacteriales</taxon>
        <taxon>Sphingobacteriaceae</taxon>
        <taxon>Pedobacter</taxon>
    </lineage>
</organism>
<evidence type="ECO:0000313" key="2">
    <source>
        <dbReference type="Proteomes" id="UP000184287"/>
    </source>
</evidence>